<feature type="compositionally biased region" description="Polar residues" evidence="4">
    <location>
        <begin position="169"/>
        <end position="183"/>
    </location>
</feature>
<dbReference type="NCBIfam" id="TIGR00030">
    <property type="entry name" value="S21p"/>
    <property type="match status" value="1"/>
</dbReference>
<dbReference type="EMBL" id="JXTB01000326">
    <property type="protein sequence ID" value="PON45621.1"/>
    <property type="molecule type" value="Genomic_DNA"/>
</dbReference>
<feature type="compositionally biased region" description="Low complexity" evidence="4">
    <location>
        <begin position="36"/>
        <end position="45"/>
    </location>
</feature>
<dbReference type="GO" id="GO:0003735">
    <property type="term" value="F:structural constituent of ribosome"/>
    <property type="evidence" value="ECO:0007669"/>
    <property type="project" value="InterPro"/>
</dbReference>
<protein>
    <submittedName>
        <fullName evidence="6">Ribosomal protein</fullName>
    </submittedName>
</protein>
<keyword evidence="5" id="KW-0732">Signal</keyword>
<dbReference type="PRINTS" id="PR00976">
    <property type="entry name" value="RIBOSOMALS21"/>
</dbReference>
<dbReference type="STRING" id="3476.A0A2P5BA09"/>
<feature type="compositionally biased region" description="Basic residues" evidence="4">
    <location>
        <begin position="149"/>
        <end position="167"/>
    </location>
</feature>
<dbReference type="HAMAP" id="MF_00358">
    <property type="entry name" value="Ribosomal_bS21"/>
    <property type="match status" value="1"/>
</dbReference>
<dbReference type="GO" id="GO:0006412">
    <property type="term" value="P:translation"/>
    <property type="evidence" value="ECO:0007669"/>
    <property type="project" value="InterPro"/>
</dbReference>
<dbReference type="AlphaFoldDB" id="A0A2P5BA09"/>
<dbReference type="PANTHER" id="PTHR21109:SF0">
    <property type="entry name" value="SMALL RIBOSOMAL SUBUNIT PROTEIN BS21M"/>
    <property type="match status" value="1"/>
</dbReference>
<dbReference type="PANTHER" id="PTHR21109">
    <property type="entry name" value="MITOCHONDRIAL 28S RIBOSOMAL PROTEIN S21"/>
    <property type="match status" value="1"/>
</dbReference>
<sequence length="204" mass="22341">MAAASSLTLSKLLTSLLSSPSPPPPPPPPPPPSSPPSTLISLPKSANFPKIASVRAPPPRMTTLGPTSPAISSASASASASSSGEIAAVVFPSVANSNTLFFKSAYNVQVITEENEPEERLLSRFRREVFKAGVLQECRRRRFFENSHDKRKRKARDAARKNRKRFPQSKAQTKAKQETTSPNGKKDAEEEDDNWDHFDVELPY</sequence>
<evidence type="ECO:0000256" key="5">
    <source>
        <dbReference type="SAM" id="SignalP"/>
    </source>
</evidence>
<keyword evidence="2 6" id="KW-0689">Ribosomal protein</keyword>
<keyword evidence="3" id="KW-0687">Ribonucleoprotein</keyword>
<proteinExistence type="inferred from homology"/>
<feature type="compositionally biased region" description="Basic and acidic residues" evidence="4">
    <location>
        <begin position="195"/>
        <end position="204"/>
    </location>
</feature>
<dbReference type="Gene3D" id="1.20.5.1150">
    <property type="entry name" value="Ribosomal protein S8"/>
    <property type="match status" value="1"/>
</dbReference>
<evidence type="ECO:0000256" key="2">
    <source>
        <dbReference type="ARBA" id="ARBA00022980"/>
    </source>
</evidence>
<organism evidence="6 7">
    <name type="scientific">Parasponia andersonii</name>
    <name type="common">Sponia andersonii</name>
    <dbReference type="NCBI Taxonomy" id="3476"/>
    <lineage>
        <taxon>Eukaryota</taxon>
        <taxon>Viridiplantae</taxon>
        <taxon>Streptophyta</taxon>
        <taxon>Embryophyta</taxon>
        <taxon>Tracheophyta</taxon>
        <taxon>Spermatophyta</taxon>
        <taxon>Magnoliopsida</taxon>
        <taxon>eudicotyledons</taxon>
        <taxon>Gunneridae</taxon>
        <taxon>Pentapetalae</taxon>
        <taxon>rosids</taxon>
        <taxon>fabids</taxon>
        <taxon>Rosales</taxon>
        <taxon>Cannabaceae</taxon>
        <taxon>Parasponia</taxon>
    </lineage>
</organism>
<feature type="compositionally biased region" description="Low complexity" evidence="4">
    <location>
        <begin position="1"/>
        <end position="19"/>
    </location>
</feature>
<keyword evidence="7" id="KW-1185">Reference proteome</keyword>
<evidence type="ECO:0000313" key="7">
    <source>
        <dbReference type="Proteomes" id="UP000237105"/>
    </source>
</evidence>
<evidence type="ECO:0000313" key="6">
    <source>
        <dbReference type="EMBL" id="PON45621.1"/>
    </source>
</evidence>
<feature type="chain" id="PRO_5015160514" evidence="5">
    <location>
        <begin position="19"/>
        <end position="204"/>
    </location>
</feature>
<evidence type="ECO:0000256" key="3">
    <source>
        <dbReference type="ARBA" id="ARBA00023274"/>
    </source>
</evidence>
<feature type="signal peptide" evidence="5">
    <location>
        <begin position="1"/>
        <end position="18"/>
    </location>
</feature>
<dbReference type="SUPFAM" id="SSF101447">
    <property type="entry name" value="Formin homology 2 domain (FH2 domain)"/>
    <property type="match status" value="1"/>
</dbReference>
<reference evidence="7" key="1">
    <citation type="submission" date="2016-06" db="EMBL/GenBank/DDBJ databases">
        <title>Parallel loss of symbiosis genes in relatives of nitrogen-fixing non-legume Parasponia.</title>
        <authorList>
            <person name="Van Velzen R."/>
            <person name="Holmer R."/>
            <person name="Bu F."/>
            <person name="Rutten L."/>
            <person name="Van Zeijl A."/>
            <person name="Liu W."/>
            <person name="Santuari L."/>
            <person name="Cao Q."/>
            <person name="Sharma T."/>
            <person name="Shen D."/>
            <person name="Roswanjaya Y."/>
            <person name="Wardhani T."/>
            <person name="Kalhor M.S."/>
            <person name="Jansen J."/>
            <person name="Van den Hoogen J."/>
            <person name="Gungor B."/>
            <person name="Hartog M."/>
            <person name="Hontelez J."/>
            <person name="Verver J."/>
            <person name="Yang W.-C."/>
            <person name="Schijlen E."/>
            <person name="Repin R."/>
            <person name="Schilthuizen M."/>
            <person name="Schranz E."/>
            <person name="Heidstra R."/>
            <person name="Miyata K."/>
            <person name="Fedorova E."/>
            <person name="Kohlen W."/>
            <person name="Bisseling T."/>
            <person name="Smit S."/>
            <person name="Geurts R."/>
        </authorList>
    </citation>
    <scope>NUCLEOTIDE SEQUENCE [LARGE SCALE GENOMIC DNA]</scope>
    <source>
        <strain evidence="7">cv. WU1-14</strain>
    </source>
</reference>
<dbReference type="GO" id="GO:0005840">
    <property type="term" value="C:ribosome"/>
    <property type="evidence" value="ECO:0007669"/>
    <property type="project" value="UniProtKB-KW"/>
</dbReference>
<evidence type="ECO:0000256" key="1">
    <source>
        <dbReference type="ARBA" id="ARBA00006640"/>
    </source>
</evidence>
<dbReference type="OrthoDB" id="785538at2759"/>
<dbReference type="InterPro" id="IPR038380">
    <property type="entry name" value="Ribosomal_bS21_sf"/>
</dbReference>
<feature type="region of interest" description="Disordered" evidence="4">
    <location>
        <begin position="146"/>
        <end position="204"/>
    </location>
</feature>
<gene>
    <name evidence="6" type="ORF">PanWU01x14_257320</name>
</gene>
<feature type="region of interest" description="Disordered" evidence="4">
    <location>
        <begin position="1"/>
        <end position="78"/>
    </location>
</feature>
<dbReference type="InterPro" id="IPR001911">
    <property type="entry name" value="Ribosomal_bS21"/>
</dbReference>
<dbReference type="Pfam" id="PF01165">
    <property type="entry name" value="Ribosomal_S21"/>
    <property type="match status" value="1"/>
</dbReference>
<accession>A0A2P5BA09</accession>
<name>A0A2P5BA09_PARAD</name>
<comment type="similarity">
    <text evidence="1">Belongs to the bacterial ribosomal protein bS21 family.</text>
</comment>
<comment type="caution">
    <text evidence="6">The sequence shown here is derived from an EMBL/GenBank/DDBJ whole genome shotgun (WGS) entry which is preliminary data.</text>
</comment>
<feature type="compositionally biased region" description="Low complexity" evidence="4">
    <location>
        <begin position="68"/>
        <end position="78"/>
    </location>
</feature>
<dbReference type="Proteomes" id="UP000237105">
    <property type="component" value="Unassembled WGS sequence"/>
</dbReference>
<feature type="compositionally biased region" description="Pro residues" evidence="4">
    <location>
        <begin position="20"/>
        <end position="35"/>
    </location>
</feature>
<dbReference type="GO" id="GO:1990904">
    <property type="term" value="C:ribonucleoprotein complex"/>
    <property type="evidence" value="ECO:0007669"/>
    <property type="project" value="UniProtKB-KW"/>
</dbReference>
<evidence type="ECO:0000256" key="4">
    <source>
        <dbReference type="SAM" id="MobiDB-lite"/>
    </source>
</evidence>